<keyword evidence="1" id="KW-0472">Membrane</keyword>
<dbReference type="EMBL" id="JAAGBB010000029">
    <property type="protein sequence ID" value="MBR0667030.1"/>
    <property type="molecule type" value="Genomic_DNA"/>
</dbReference>
<comment type="caution">
    <text evidence="2">The sequence shown here is derived from an EMBL/GenBank/DDBJ whole genome shotgun (WGS) entry which is preliminary data.</text>
</comment>
<accession>A0ABS5F3B4</accession>
<feature type="transmembrane region" description="Helical" evidence="1">
    <location>
        <begin position="6"/>
        <end position="26"/>
    </location>
</feature>
<sequence>MADADLALVLTGGACLALRLAGLLLAGRLRADHPFIAWAASVAQATLAAFVTLAVVAPSGALAALPLQARLTGLAVGIAAFFALRQRLLPALLIGLAALLLVR</sequence>
<evidence type="ECO:0000313" key="3">
    <source>
        <dbReference type="Proteomes" id="UP001196870"/>
    </source>
</evidence>
<reference evidence="3" key="1">
    <citation type="journal article" date="2021" name="Syst. Appl. Microbiol.">
        <title>Roseomonas hellenica sp. nov., isolated from roots of wild-growing Alkanna tinctoria.</title>
        <authorList>
            <person name="Rat A."/>
            <person name="Naranjo H.D."/>
            <person name="Lebbe L."/>
            <person name="Cnockaert M."/>
            <person name="Krigas N."/>
            <person name="Grigoriadou K."/>
            <person name="Maloupa E."/>
            <person name="Willems A."/>
        </authorList>
    </citation>
    <scope>NUCLEOTIDE SEQUENCE [LARGE SCALE GENOMIC DNA]</scope>
    <source>
        <strain evidence="3">LMG 31523</strain>
    </source>
</reference>
<keyword evidence="3" id="KW-1185">Reference proteome</keyword>
<protein>
    <submittedName>
        <fullName evidence="2">AzlD domain-containing protein</fullName>
    </submittedName>
</protein>
<evidence type="ECO:0000256" key="1">
    <source>
        <dbReference type="SAM" id="Phobius"/>
    </source>
</evidence>
<organism evidence="2 3">
    <name type="scientific">Plastoroseomonas hellenica</name>
    <dbReference type="NCBI Taxonomy" id="2687306"/>
    <lineage>
        <taxon>Bacteria</taxon>
        <taxon>Pseudomonadati</taxon>
        <taxon>Pseudomonadota</taxon>
        <taxon>Alphaproteobacteria</taxon>
        <taxon>Acetobacterales</taxon>
        <taxon>Acetobacteraceae</taxon>
        <taxon>Plastoroseomonas</taxon>
    </lineage>
</organism>
<dbReference type="RefSeq" id="WP_211854812.1">
    <property type="nucleotide sequence ID" value="NZ_JAAGBB010000029.1"/>
</dbReference>
<feature type="transmembrane region" description="Helical" evidence="1">
    <location>
        <begin position="35"/>
        <end position="57"/>
    </location>
</feature>
<keyword evidence="1" id="KW-1133">Transmembrane helix</keyword>
<evidence type="ECO:0000313" key="2">
    <source>
        <dbReference type="EMBL" id="MBR0667030.1"/>
    </source>
</evidence>
<name>A0ABS5F3B4_9PROT</name>
<keyword evidence="1" id="KW-0812">Transmembrane</keyword>
<proteinExistence type="predicted"/>
<dbReference type="Proteomes" id="UP001196870">
    <property type="component" value="Unassembled WGS sequence"/>
</dbReference>
<gene>
    <name evidence="2" type="ORF">GXW71_21900</name>
</gene>